<dbReference type="Gene3D" id="3.30.530.20">
    <property type="match status" value="1"/>
</dbReference>
<organism evidence="1 2">
    <name type="scientific">Dongia sedimenti</name>
    <dbReference type="NCBI Taxonomy" id="3064282"/>
    <lineage>
        <taxon>Bacteria</taxon>
        <taxon>Pseudomonadati</taxon>
        <taxon>Pseudomonadota</taxon>
        <taxon>Alphaproteobacteria</taxon>
        <taxon>Rhodospirillales</taxon>
        <taxon>Dongiaceae</taxon>
        <taxon>Dongia</taxon>
    </lineage>
</organism>
<evidence type="ECO:0000313" key="1">
    <source>
        <dbReference type="EMBL" id="MDQ7248042.1"/>
    </source>
</evidence>
<dbReference type="SUPFAM" id="SSF55961">
    <property type="entry name" value="Bet v1-like"/>
    <property type="match status" value="1"/>
</dbReference>
<keyword evidence="2" id="KW-1185">Reference proteome</keyword>
<dbReference type="InterPro" id="IPR023393">
    <property type="entry name" value="START-like_dom_sf"/>
</dbReference>
<dbReference type="Pfam" id="PF10604">
    <property type="entry name" value="Polyketide_cyc2"/>
    <property type="match status" value="1"/>
</dbReference>
<gene>
    <name evidence="1" type="ORF">Q8A70_10215</name>
</gene>
<name>A0ABU0YK10_9PROT</name>
<reference evidence="2" key="1">
    <citation type="submission" date="2023-08" db="EMBL/GenBank/DDBJ databases">
        <title>Rhodospirillaceae gen. nov., a novel taxon isolated from the Yangtze River Yuezi River estuary sludge.</title>
        <authorList>
            <person name="Ruan L."/>
        </authorList>
    </citation>
    <scope>NUCLEOTIDE SEQUENCE [LARGE SCALE GENOMIC DNA]</scope>
    <source>
        <strain evidence="2">R-7</strain>
    </source>
</reference>
<evidence type="ECO:0000313" key="2">
    <source>
        <dbReference type="Proteomes" id="UP001230156"/>
    </source>
</evidence>
<protein>
    <submittedName>
        <fullName evidence="1">SRPBCC family protein</fullName>
    </submittedName>
</protein>
<comment type="caution">
    <text evidence="1">The sequence shown here is derived from an EMBL/GenBank/DDBJ whole genome shotgun (WGS) entry which is preliminary data.</text>
</comment>
<dbReference type="RefSeq" id="WP_379955486.1">
    <property type="nucleotide sequence ID" value="NZ_JAUYVI010000003.1"/>
</dbReference>
<sequence length="144" mass="16082">MIEVSRSAVIPAPAQRAWALVRDFNAMPEWNATIRSSTIEDGPADRIGCRRILRFDDGSTWTHQLTDLSDAGMTIAYAIVGIPPATKLPMRNYHAVIRIEPIDGDRCRMTWRATLETDQEDAVRERAGAVFQAGFDGLKRRLGV</sequence>
<accession>A0ABU0YK10</accession>
<dbReference type="EMBL" id="JAUYVI010000003">
    <property type="protein sequence ID" value="MDQ7248042.1"/>
    <property type="molecule type" value="Genomic_DNA"/>
</dbReference>
<dbReference type="PANTHER" id="PTHR39332">
    <property type="entry name" value="BLL4707 PROTEIN"/>
    <property type="match status" value="1"/>
</dbReference>
<proteinExistence type="predicted"/>
<dbReference type="InterPro" id="IPR019587">
    <property type="entry name" value="Polyketide_cyclase/dehydratase"/>
</dbReference>
<dbReference type="Proteomes" id="UP001230156">
    <property type="component" value="Unassembled WGS sequence"/>
</dbReference>
<dbReference type="PANTHER" id="PTHR39332:SF7">
    <property type="entry name" value="SRPBCC FAMILY PROTEIN"/>
    <property type="match status" value="1"/>
</dbReference>
<dbReference type="CDD" id="cd07821">
    <property type="entry name" value="PYR_PYL_RCAR_like"/>
    <property type="match status" value="1"/>
</dbReference>